<name>A0ABM1BQ92_LIMPO</name>
<dbReference type="Pfam" id="PF15348">
    <property type="entry name" value="GEMIN8"/>
    <property type="match status" value="1"/>
</dbReference>
<organism evidence="1 2">
    <name type="scientific">Limulus polyphemus</name>
    <name type="common">Atlantic horseshoe crab</name>
    <dbReference type="NCBI Taxonomy" id="6850"/>
    <lineage>
        <taxon>Eukaryota</taxon>
        <taxon>Metazoa</taxon>
        <taxon>Ecdysozoa</taxon>
        <taxon>Arthropoda</taxon>
        <taxon>Chelicerata</taxon>
        <taxon>Merostomata</taxon>
        <taxon>Xiphosura</taxon>
        <taxon>Limulidae</taxon>
        <taxon>Limulus</taxon>
    </lineage>
</organism>
<dbReference type="Proteomes" id="UP000694941">
    <property type="component" value="Unplaced"/>
</dbReference>
<dbReference type="PANTHER" id="PTHR16238:SF7">
    <property type="entry name" value="GEM-ASSOCIATED PROTEIN 8"/>
    <property type="match status" value="1"/>
</dbReference>
<dbReference type="GeneID" id="106470557"/>
<dbReference type="InterPro" id="IPR034754">
    <property type="entry name" value="GEMIN8"/>
</dbReference>
<reference evidence="2" key="1">
    <citation type="submission" date="2025-08" db="UniProtKB">
        <authorList>
            <consortium name="RefSeq"/>
        </authorList>
    </citation>
    <scope>IDENTIFICATION</scope>
    <source>
        <tissue evidence="2">Muscle</tissue>
    </source>
</reference>
<keyword evidence="1" id="KW-1185">Reference proteome</keyword>
<protein>
    <submittedName>
        <fullName evidence="2">Gem-associated protein 8-like isoform X1</fullName>
    </submittedName>
</protein>
<gene>
    <name evidence="2" type="primary">LOC106470557</name>
</gene>
<evidence type="ECO:0000313" key="1">
    <source>
        <dbReference type="Proteomes" id="UP000694941"/>
    </source>
</evidence>
<dbReference type="RefSeq" id="XP_013786573.1">
    <property type="nucleotide sequence ID" value="XM_013931119.2"/>
</dbReference>
<dbReference type="PANTHER" id="PTHR16238">
    <property type="entry name" value="GEM-ASSOCIATED PROTEIN 8"/>
    <property type="match status" value="1"/>
</dbReference>
<proteinExistence type="predicted"/>
<sequence length="279" mass="33070">MLEDNALRGKDGFRLSNRFQALASNEGQQFQAYLDCRTAGKMASFSIQHIRSHHRLYDHYWKYYNQMVGWFRHHRMFNHSFKLHQRRQRICRNIKDSTDLQKKFCHRHQDVRRKICDHSKSSIRGNSRSNRRGTKAYIKWNKSGKSQGLVVKGIIKKEENSTKKASEVQLEMEITEEMIAFFEHSAKHKEELKAKKKDRRSIEEEQYVSLENMSVTGPFRRSKLPSVTQPSTNRTKEMKELYGKAAPTIHGMETAMQLSFDRFCDTKWPKLWPNIPLKM</sequence>
<accession>A0ABM1BQ92</accession>
<evidence type="ECO:0000313" key="2">
    <source>
        <dbReference type="RefSeq" id="XP_013786573.1"/>
    </source>
</evidence>